<dbReference type="InterPro" id="IPR005532">
    <property type="entry name" value="SUMF_dom"/>
</dbReference>
<dbReference type="Gene3D" id="3.90.1580.10">
    <property type="entry name" value="paralog of FGE (formylglycine-generating enzyme)"/>
    <property type="match status" value="1"/>
</dbReference>
<comment type="caution">
    <text evidence="3">The sequence shown here is derived from an EMBL/GenBank/DDBJ whole genome shotgun (WGS) entry which is preliminary data.</text>
</comment>
<dbReference type="InterPro" id="IPR016187">
    <property type="entry name" value="CTDL_fold"/>
</dbReference>
<dbReference type="SUPFAM" id="SSF56436">
    <property type="entry name" value="C-type lectin-like"/>
    <property type="match status" value="1"/>
</dbReference>
<feature type="compositionally biased region" description="Low complexity" evidence="1">
    <location>
        <begin position="1"/>
        <end position="16"/>
    </location>
</feature>
<dbReference type="AlphaFoldDB" id="A0A6M1R8X4"/>
<evidence type="ECO:0000313" key="4">
    <source>
        <dbReference type="Proteomes" id="UP000483261"/>
    </source>
</evidence>
<dbReference type="EMBL" id="JAALAA010000006">
    <property type="protein sequence ID" value="NGN92827.1"/>
    <property type="molecule type" value="Genomic_DNA"/>
</dbReference>
<feature type="region of interest" description="Disordered" evidence="1">
    <location>
        <begin position="1"/>
        <end position="51"/>
    </location>
</feature>
<feature type="domain" description="Sulfatase-modifying factor enzyme-like" evidence="2">
    <location>
        <begin position="54"/>
        <end position="332"/>
    </location>
</feature>
<evidence type="ECO:0000256" key="1">
    <source>
        <dbReference type="SAM" id="MobiDB-lite"/>
    </source>
</evidence>
<dbReference type="PANTHER" id="PTHR23150">
    <property type="entry name" value="SULFATASE MODIFYING FACTOR 1, 2"/>
    <property type="match status" value="1"/>
</dbReference>
<sequence>MPTPRRSAANASSSPSENRRTTMSSSCCAPSGKDRPAPLASAAPVGRRTGPMEEGLVLLDGGTFQMGSEDVDANRGDGEGPVRQVTLAPFWISRHAVTNSEFATFVSDTGYRTGAERYGWSYVFASFLPSHLRRGAQRPEAVPWWCRVDGAVWNAPEGPGSDVDDRMDHPVVHVDHDDALAYCSWAGLRLPTEAEWEYAARGGLERARYAWGDELTPEGRHRCNIWQGKFPASNTVEDGYRATAPVDTFEPNGFGLYCVAGNVWEWCADWWTTEHAPSGTHNPQGPMQGELRVMRGGSYLCHESYCNRYRVAARTNNDPSSCSGNIGFRCAKDERSE</sequence>
<keyword evidence="4" id="KW-1185">Reference proteome</keyword>
<dbReference type="InterPro" id="IPR051043">
    <property type="entry name" value="Sulfatase_Mod_Factor_Kinase"/>
</dbReference>
<dbReference type="Proteomes" id="UP000483261">
    <property type="component" value="Unassembled WGS sequence"/>
</dbReference>
<protein>
    <submittedName>
        <fullName evidence="3">Formylglycine-generating enzyme family protein</fullName>
    </submittedName>
</protein>
<proteinExistence type="predicted"/>
<evidence type="ECO:0000313" key="3">
    <source>
        <dbReference type="EMBL" id="NGN92827.1"/>
    </source>
</evidence>
<dbReference type="GO" id="GO:0120147">
    <property type="term" value="F:formylglycine-generating oxidase activity"/>
    <property type="evidence" value="ECO:0007669"/>
    <property type="project" value="TreeGrafter"/>
</dbReference>
<dbReference type="PANTHER" id="PTHR23150:SF19">
    <property type="entry name" value="FORMYLGLYCINE-GENERATING ENZYME"/>
    <property type="match status" value="1"/>
</dbReference>
<accession>A0A6M1R8X4</accession>
<evidence type="ECO:0000259" key="2">
    <source>
        <dbReference type="Pfam" id="PF03781"/>
    </source>
</evidence>
<dbReference type="Pfam" id="PF03781">
    <property type="entry name" value="FGE-sulfatase"/>
    <property type="match status" value="1"/>
</dbReference>
<gene>
    <name evidence="3" type="ORF">G5C66_08780</name>
</gene>
<name>A0A6M1R8X4_9ACTN</name>
<reference evidence="3 4" key="1">
    <citation type="submission" date="2020-02" db="EMBL/GenBank/DDBJ databases">
        <title>Whole-genome analyses of novel actinobacteria.</title>
        <authorList>
            <person name="Sahin N."/>
        </authorList>
    </citation>
    <scope>NUCLEOTIDE SEQUENCE [LARGE SCALE GENOMIC DNA]</scope>
    <source>
        <strain evidence="3 4">KC13</strain>
    </source>
</reference>
<organism evidence="3 4">
    <name type="scientific">Nocardioides turkmenicus</name>
    <dbReference type="NCBI Taxonomy" id="2711220"/>
    <lineage>
        <taxon>Bacteria</taxon>
        <taxon>Bacillati</taxon>
        <taxon>Actinomycetota</taxon>
        <taxon>Actinomycetes</taxon>
        <taxon>Propionibacteriales</taxon>
        <taxon>Nocardioidaceae</taxon>
        <taxon>Nocardioides</taxon>
    </lineage>
</organism>
<dbReference type="InterPro" id="IPR042095">
    <property type="entry name" value="SUMF_sf"/>
</dbReference>